<feature type="region of interest" description="Disordered" evidence="3">
    <location>
        <begin position="865"/>
        <end position="887"/>
    </location>
</feature>
<dbReference type="EMBL" id="CAJMWW010000072">
    <property type="protein sequence ID" value="CAE6419128.1"/>
    <property type="molecule type" value="Genomic_DNA"/>
</dbReference>
<keyword evidence="1 2" id="KW-0175">Coiled coil</keyword>
<dbReference type="Proteomes" id="UP000663841">
    <property type="component" value="Unassembled WGS sequence"/>
</dbReference>
<reference evidence="4" key="1">
    <citation type="submission" date="2021-01" db="EMBL/GenBank/DDBJ databases">
        <authorList>
            <person name="Kaushik A."/>
        </authorList>
    </citation>
    <scope>NUCLEOTIDE SEQUENCE</scope>
    <source>
        <strain evidence="4">AG3-T5</strain>
    </source>
</reference>
<feature type="compositionally biased region" description="Polar residues" evidence="3">
    <location>
        <begin position="262"/>
        <end position="272"/>
    </location>
</feature>
<dbReference type="Gene3D" id="1.10.287.1490">
    <property type="match status" value="1"/>
</dbReference>
<evidence type="ECO:0000313" key="5">
    <source>
        <dbReference type="Proteomes" id="UP000663841"/>
    </source>
</evidence>
<gene>
    <name evidence="4" type="ORF">RDB_LOCUS40674</name>
</gene>
<feature type="compositionally biased region" description="Low complexity" evidence="3">
    <location>
        <begin position="108"/>
        <end position="163"/>
    </location>
</feature>
<feature type="coiled-coil region" evidence="2">
    <location>
        <begin position="453"/>
        <end position="657"/>
    </location>
</feature>
<protein>
    <submittedName>
        <fullName evidence="4">Uncharacterized protein</fullName>
    </submittedName>
</protein>
<name>A0A8H2XCA3_9AGAM</name>
<proteinExistence type="predicted"/>
<evidence type="ECO:0000256" key="1">
    <source>
        <dbReference type="ARBA" id="ARBA00023054"/>
    </source>
</evidence>
<feature type="compositionally biased region" description="Low complexity" evidence="3">
    <location>
        <begin position="217"/>
        <end position="230"/>
    </location>
</feature>
<feature type="compositionally biased region" description="Basic and acidic residues" evidence="3">
    <location>
        <begin position="55"/>
        <end position="75"/>
    </location>
</feature>
<comment type="caution">
    <text evidence="4">The sequence shown here is derived from an EMBL/GenBank/DDBJ whole genome shotgun (WGS) entry which is preliminary data.</text>
</comment>
<evidence type="ECO:0000256" key="2">
    <source>
        <dbReference type="SAM" id="Coils"/>
    </source>
</evidence>
<evidence type="ECO:0000313" key="4">
    <source>
        <dbReference type="EMBL" id="CAE6419128.1"/>
    </source>
</evidence>
<dbReference type="PANTHER" id="PTHR18870:SF9">
    <property type="entry name" value="PROTEIN TAG-278-RELATED"/>
    <property type="match status" value="1"/>
</dbReference>
<evidence type="ECO:0000256" key="3">
    <source>
        <dbReference type="SAM" id="MobiDB-lite"/>
    </source>
</evidence>
<feature type="coiled-coil region" evidence="2">
    <location>
        <begin position="292"/>
        <end position="417"/>
    </location>
</feature>
<sequence>MADIERAPSVAEQHEDKEATLPLTPISDGDGDGFKHGEHEDHLDASNGTPVPSEPAHEAELEKSPEPAEMDKPVENKPTPKASAVSASPIRPKAAVSAGARVRTTSLATGKPDPKAAATTARKTATTKPIPAPAAASKRASLTPASKPAPSRATASSAAAAAEARARRTSVTPAAGHASKPSVSKPTSARPPAIDATKAPPARAAVTKTTAAPVRGSITSPTSSGAASTARVTPAVRPRVSDSGVGVAPARRVGSVKVSGASVRSPTPSRSIAASPAPKHDEAKHNEIVQKLEAKELEVFSLNERINQLQDELAQRQSSIVDLQKASEDASATKNTLNTELQSLKDALESANVDKDKVQSTLEETKKQLDQNQANLDTKDFEYAELNARVQELENTITELRSANEVAQSEITKLMEQASTHQDAAAAAAIDHDALVKARDDLKAIHDETEALRTSHNAYIEQLQLQIKDLETQLSAAESTTSQLRSQISSLESEKEEFQGRISELEIEILEAKEALEVDADHHAKELVRLNGSHSKAVADLESRHQEELAKAELAHQEAVKQWEEDKRTAEVNHAASLDSALNAARDEAEESRRQALVALEESHAKAIEAINAKYSQELTEAKEAHKSSAALAAKEIERLESELAGQEDKYAAQVRQVKVEHDKLVEDAYHRAKDEANAQHSKELNELRTRSDIAVNEVGENHRKELAAVNDAHREALESATRPLENKINTLTIEANAARDDLAKAKGTISTQAAELKTLQEQNNDLKQALDKAVSSPRTTTPSAEIESLRNDLRETKDDFTALREVYQSMQENFAATVNNHKIELEEAAKGRVQALAALESKHEAEKARFVEERASLLRKVEDEREAKDRAIRSPPTTPRHSRVISNGSRDNLERLHHANDARLTQLETEHKQAIAQLTISLMEVKDEKERMVEEMEDKITVLMSENKQLAEELERKTMELSFQGEDLNDTQDEVKQLQDELERLKATMSSA</sequence>
<feature type="region of interest" description="Disordered" evidence="3">
    <location>
        <begin position="1"/>
        <end position="286"/>
    </location>
</feature>
<feature type="compositionally biased region" description="Basic and acidic residues" evidence="3">
    <location>
        <begin position="32"/>
        <end position="44"/>
    </location>
</feature>
<organism evidence="4 5">
    <name type="scientific">Rhizoctonia solani</name>
    <dbReference type="NCBI Taxonomy" id="456999"/>
    <lineage>
        <taxon>Eukaryota</taxon>
        <taxon>Fungi</taxon>
        <taxon>Dikarya</taxon>
        <taxon>Basidiomycota</taxon>
        <taxon>Agaricomycotina</taxon>
        <taxon>Agaricomycetes</taxon>
        <taxon>Cantharellales</taxon>
        <taxon>Ceratobasidiaceae</taxon>
        <taxon>Rhizoctonia</taxon>
    </lineage>
</organism>
<feature type="coiled-coil region" evidence="2">
    <location>
        <begin position="729"/>
        <end position="814"/>
    </location>
</feature>
<dbReference type="PANTHER" id="PTHR18870">
    <property type="entry name" value="PROTEIN TAG-278-RELATED"/>
    <property type="match status" value="1"/>
</dbReference>
<dbReference type="SUPFAM" id="SSF57997">
    <property type="entry name" value="Tropomyosin"/>
    <property type="match status" value="1"/>
</dbReference>
<dbReference type="AlphaFoldDB" id="A0A8H2XCA3"/>
<feature type="coiled-coil region" evidence="2">
    <location>
        <begin position="916"/>
        <end position="989"/>
    </location>
</feature>
<feature type="compositionally biased region" description="Basic and acidic residues" evidence="3">
    <location>
        <begin position="1"/>
        <end position="19"/>
    </location>
</feature>
<accession>A0A8H2XCA3</accession>